<name>A0A9Q3DYL1_9BASI</name>
<comment type="caution">
    <text evidence="2">The sequence shown here is derived from an EMBL/GenBank/DDBJ whole genome shotgun (WGS) entry which is preliminary data.</text>
</comment>
<organism evidence="2 3">
    <name type="scientific">Austropuccinia psidii MF-1</name>
    <dbReference type="NCBI Taxonomy" id="1389203"/>
    <lineage>
        <taxon>Eukaryota</taxon>
        <taxon>Fungi</taxon>
        <taxon>Dikarya</taxon>
        <taxon>Basidiomycota</taxon>
        <taxon>Pucciniomycotina</taxon>
        <taxon>Pucciniomycetes</taxon>
        <taxon>Pucciniales</taxon>
        <taxon>Sphaerophragmiaceae</taxon>
        <taxon>Austropuccinia</taxon>
    </lineage>
</organism>
<dbReference type="Pfam" id="PF22936">
    <property type="entry name" value="Pol_BBD"/>
    <property type="match status" value="1"/>
</dbReference>
<feature type="domain" description="Retrovirus-related Pol polyprotein from transposon TNT 1-94-like beta-barrel" evidence="1">
    <location>
        <begin position="151"/>
        <end position="228"/>
    </location>
</feature>
<dbReference type="InterPro" id="IPR054722">
    <property type="entry name" value="PolX-like_BBD"/>
</dbReference>
<keyword evidence="3" id="KW-1185">Reference proteome</keyword>
<dbReference type="AlphaFoldDB" id="A0A9Q3DYL1"/>
<dbReference type="Proteomes" id="UP000765509">
    <property type="component" value="Unassembled WGS sequence"/>
</dbReference>
<gene>
    <name evidence="2" type="ORF">O181_048761</name>
</gene>
<accession>A0A9Q3DYL1</accession>
<evidence type="ECO:0000259" key="1">
    <source>
        <dbReference type="Pfam" id="PF22936"/>
    </source>
</evidence>
<proteinExistence type="predicted"/>
<protein>
    <recommendedName>
        <fullName evidence="1">Retrovirus-related Pol polyprotein from transposon TNT 1-94-like beta-barrel domain-containing protein</fullName>
    </recommendedName>
</protein>
<sequence length="255" mass="28620">MELESVDIKVPNKIFSFSLLGKLGGESQLHQFIEVLTLNEELIEKPNIILNRLRDFANLLLSKSSDHNKNPSALFSASNEPFKKVYYCSNGRHNQLCTAHQKEDFWAENPHLRPSRREKKHTLYNASAHISIATALITSLKTSNDTLNDLVVDCGATHHMFNNESFFLSLAKSVNIPISTGDINSTLIACGTVTVNIVCNNKTLSLYNCLYVPNLKCNLVSLLELFKKQLTIHQKDNKFVLESNNETILDGNITS</sequence>
<evidence type="ECO:0000313" key="2">
    <source>
        <dbReference type="EMBL" id="MBW0509046.1"/>
    </source>
</evidence>
<reference evidence="2" key="1">
    <citation type="submission" date="2021-03" db="EMBL/GenBank/DDBJ databases">
        <title>Draft genome sequence of rust myrtle Austropuccinia psidii MF-1, a brazilian biotype.</title>
        <authorList>
            <person name="Quecine M.C."/>
            <person name="Pachon D.M.R."/>
            <person name="Bonatelli M.L."/>
            <person name="Correr F.H."/>
            <person name="Franceschini L.M."/>
            <person name="Leite T.F."/>
            <person name="Margarido G.R.A."/>
            <person name="Almeida C.A."/>
            <person name="Ferrarezi J.A."/>
            <person name="Labate C.A."/>
        </authorList>
    </citation>
    <scope>NUCLEOTIDE SEQUENCE</scope>
    <source>
        <strain evidence="2">MF-1</strain>
    </source>
</reference>
<dbReference type="EMBL" id="AVOT02020707">
    <property type="protein sequence ID" value="MBW0509046.1"/>
    <property type="molecule type" value="Genomic_DNA"/>
</dbReference>
<evidence type="ECO:0000313" key="3">
    <source>
        <dbReference type="Proteomes" id="UP000765509"/>
    </source>
</evidence>
<dbReference type="OrthoDB" id="3251181at2759"/>